<sequence length="565" mass="64388">MVARSARMLRRTRSLSSRQTRSSIGRNGVRQVNLAQRTSTQEMGWFGKLWAKVTGKVVEWGKSFGGWLWEGITKFLSNFSFEKVARFITSNWDSFWNFNWNISDSDIDKNIQNIAGQFISTTAGFLGNMAGKLVCGVLPVAGLAFINKAAAMHVALSKGPEMLMEVSTAFGSYVKQSFNMAMKAIAWTLFKHGRRVVKMFLTKSPTTLARTVTGMIPGGKSTIEKWGDEKGEEWSFGKQRREAREKLPEKYDGNINTIWNQDSSEEFWDEFSDNCKEAIILVAQGLDEYIALQRIEQNRQQQLVNAVVETGGERFRLVSSLRNLQENVASTLAQTEILGNRDIGQFMGSGDFQEISTSANLKIQLTFVLYNYEKPPYWTKDRRSKLQKTQIELPSVNRDKITWDRLQRIFTQPSKSAFTKGNIKVTCTMSNGRRFSFFVNESSKNEAEALCKELVDLTDARIVYPITFEERKGFGSRQNAKRIKESKMYISEVKILNWELIDKFEQAKIDLGEASVLAMYQDPRKAKVKIPLHFERKPSWVDNAIRKATRTSLELKTGNQPPTTT</sequence>
<feature type="compositionally biased region" description="Low complexity" evidence="1">
    <location>
        <begin position="14"/>
        <end position="23"/>
    </location>
</feature>
<dbReference type="Proteomes" id="UP000032946">
    <property type="component" value="Chromosome"/>
</dbReference>
<keyword evidence="3" id="KW-1185">Reference proteome</keyword>
<feature type="region of interest" description="Disordered" evidence="1">
    <location>
        <begin position="1"/>
        <end position="25"/>
    </location>
</feature>
<protein>
    <submittedName>
        <fullName evidence="2">Uncharacterized protein</fullName>
    </submittedName>
</protein>
<evidence type="ECO:0000313" key="2">
    <source>
        <dbReference type="EMBL" id="CDM93226.1"/>
    </source>
</evidence>
<gene>
    <name evidence="2" type="ORF">ARTHRO_10899</name>
</gene>
<proteinExistence type="predicted"/>
<organism evidence="2 3">
    <name type="scientific">Limnospira indica PCC 8005</name>
    <dbReference type="NCBI Taxonomy" id="376219"/>
    <lineage>
        <taxon>Bacteria</taxon>
        <taxon>Bacillati</taxon>
        <taxon>Cyanobacteriota</taxon>
        <taxon>Cyanophyceae</taxon>
        <taxon>Oscillatoriophycideae</taxon>
        <taxon>Oscillatoriales</taxon>
        <taxon>Sirenicapillariaceae</taxon>
        <taxon>Limnospira</taxon>
    </lineage>
</organism>
<accession>A0A9P1KBY6</accession>
<evidence type="ECO:0000256" key="1">
    <source>
        <dbReference type="SAM" id="MobiDB-lite"/>
    </source>
</evidence>
<reference evidence="2 3" key="1">
    <citation type="submission" date="2014-02" db="EMBL/GenBank/DDBJ databases">
        <authorList>
            <person name="Genoscope - CEA"/>
        </authorList>
    </citation>
    <scope>NUCLEOTIDE SEQUENCE [LARGE SCALE GENOMIC DNA]</scope>
    <source>
        <strain evidence="2 3">PCC 8005</strain>
    </source>
</reference>
<dbReference type="EMBL" id="FO818640">
    <property type="protein sequence ID" value="CDM93226.1"/>
    <property type="molecule type" value="Genomic_DNA"/>
</dbReference>
<evidence type="ECO:0000313" key="3">
    <source>
        <dbReference type="Proteomes" id="UP000032946"/>
    </source>
</evidence>
<dbReference type="AlphaFoldDB" id="A0A9P1KBY6"/>
<name>A0A9P1KBY6_9CYAN</name>